<name>A0A8C8W1A5_PERMB</name>
<sequence length="80" mass="9214">MKYWQEGNHLFSAYSYVTMNKLFSLPPPPPPPPRTHTCVCWFFLLLYFITILTIELLCPCILSCPVGSCLFSQYSVVTFT</sequence>
<organism evidence="2 3">
    <name type="scientific">Peromyscus maniculatus bairdii</name>
    <name type="common">Prairie deer mouse</name>
    <dbReference type="NCBI Taxonomy" id="230844"/>
    <lineage>
        <taxon>Eukaryota</taxon>
        <taxon>Metazoa</taxon>
        <taxon>Chordata</taxon>
        <taxon>Craniata</taxon>
        <taxon>Vertebrata</taxon>
        <taxon>Euteleostomi</taxon>
        <taxon>Mammalia</taxon>
        <taxon>Eutheria</taxon>
        <taxon>Euarchontoglires</taxon>
        <taxon>Glires</taxon>
        <taxon>Rodentia</taxon>
        <taxon>Myomorpha</taxon>
        <taxon>Muroidea</taxon>
        <taxon>Cricetidae</taxon>
        <taxon>Neotominae</taxon>
        <taxon>Peromyscus</taxon>
    </lineage>
</organism>
<keyword evidence="1" id="KW-1133">Transmembrane helix</keyword>
<reference evidence="2" key="3">
    <citation type="submission" date="2025-09" db="UniProtKB">
        <authorList>
            <consortium name="Ensembl"/>
        </authorList>
    </citation>
    <scope>IDENTIFICATION</scope>
</reference>
<keyword evidence="3" id="KW-1185">Reference proteome</keyword>
<evidence type="ECO:0000313" key="3">
    <source>
        <dbReference type="Proteomes" id="UP000694547"/>
    </source>
</evidence>
<proteinExistence type="predicted"/>
<reference evidence="2" key="2">
    <citation type="submission" date="2025-08" db="UniProtKB">
        <authorList>
            <consortium name="Ensembl"/>
        </authorList>
    </citation>
    <scope>IDENTIFICATION</scope>
</reference>
<evidence type="ECO:0000256" key="1">
    <source>
        <dbReference type="SAM" id="Phobius"/>
    </source>
</evidence>
<dbReference type="Proteomes" id="UP000694547">
    <property type="component" value="Chromosome 5"/>
</dbReference>
<feature type="transmembrane region" description="Helical" evidence="1">
    <location>
        <begin position="41"/>
        <end position="62"/>
    </location>
</feature>
<reference evidence="2 3" key="1">
    <citation type="submission" date="2018-10" db="EMBL/GenBank/DDBJ databases">
        <title>Improved assembly of the deer mouse Peromyscus maniculatus genome.</title>
        <authorList>
            <person name="Lassance J.-M."/>
            <person name="Hoekstra H.E."/>
        </authorList>
    </citation>
    <scope>NUCLEOTIDE SEQUENCE [LARGE SCALE GENOMIC DNA]</scope>
</reference>
<dbReference type="Ensembl" id="ENSPEMT00000040238.1">
    <property type="protein sequence ID" value="ENSPEMP00000029471.1"/>
    <property type="gene ID" value="ENSPEMG00000030354.1"/>
</dbReference>
<evidence type="ECO:0000313" key="2">
    <source>
        <dbReference type="Ensembl" id="ENSPEMP00000029471.1"/>
    </source>
</evidence>
<keyword evidence="1" id="KW-0472">Membrane</keyword>
<dbReference type="AlphaFoldDB" id="A0A8C8W1A5"/>
<keyword evidence="1" id="KW-0812">Transmembrane</keyword>
<protein>
    <submittedName>
        <fullName evidence="2">Uncharacterized protein</fullName>
    </submittedName>
</protein>
<accession>A0A8C8W1A5</accession>